<dbReference type="Gene3D" id="3.80.10.10">
    <property type="entry name" value="Ribonuclease Inhibitor"/>
    <property type="match status" value="2"/>
</dbReference>
<dbReference type="GO" id="GO:0005096">
    <property type="term" value="F:GTPase activator activity"/>
    <property type="evidence" value="ECO:0007669"/>
    <property type="project" value="UniProtKB-KW"/>
</dbReference>
<reference evidence="4" key="1">
    <citation type="submission" date="2021-01" db="EMBL/GenBank/DDBJ databases">
        <authorList>
            <person name="Corre E."/>
            <person name="Pelletier E."/>
            <person name="Niang G."/>
            <person name="Scheremetjew M."/>
            <person name="Finn R."/>
            <person name="Kale V."/>
            <person name="Holt S."/>
            <person name="Cochrane G."/>
            <person name="Meng A."/>
            <person name="Brown T."/>
            <person name="Cohen L."/>
        </authorList>
    </citation>
    <scope>NUCLEOTIDE SEQUENCE</scope>
    <source>
        <strain evidence="4">SM1012Den-03</strain>
    </source>
</reference>
<organism evidence="4">
    <name type="scientific">Skeletonema marinoi</name>
    <dbReference type="NCBI Taxonomy" id="267567"/>
    <lineage>
        <taxon>Eukaryota</taxon>
        <taxon>Sar</taxon>
        <taxon>Stramenopiles</taxon>
        <taxon>Ochrophyta</taxon>
        <taxon>Bacillariophyta</taxon>
        <taxon>Coscinodiscophyceae</taxon>
        <taxon>Thalassiosirophycidae</taxon>
        <taxon>Thalassiosirales</taxon>
        <taxon>Skeletonemataceae</taxon>
        <taxon>Skeletonema</taxon>
        <taxon>Skeletonema marinoi-dohrnii complex</taxon>
    </lineage>
</organism>
<proteinExistence type="predicted"/>
<dbReference type="PANTHER" id="PTHR24113:SF12">
    <property type="entry name" value="RAN GTPASE-ACTIVATING PROTEIN 1"/>
    <property type="match status" value="1"/>
</dbReference>
<keyword evidence="2" id="KW-0433">Leucine-rich repeat</keyword>
<gene>
    <name evidence="4" type="ORF">SMAR0320_LOCUS20464</name>
</gene>
<protein>
    <submittedName>
        <fullName evidence="4">Uncharacterized protein</fullName>
    </submittedName>
</protein>
<dbReference type="GO" id="GO:0031267">
    <property type="term" value="F:small GTPase binding"/>
    <property type="evidence" value="ECO:0007669"/>
    <property type="project" value="TreeGrafter"/>
</dbReference>
<dbReference type="GO" id="GO:0048471">
    <property type="term" value="C:perinuclear region of cytoplasm"/>
    <property type="evidence" value="ECO:0007669"/>
    <property type="project" value="TreeGrafter"/>
</dbReference>
<dbReference type="AlphaFoldDB" id="A0A7S2M656"/>
<sequence length="335" mass="36260">MTHQQMEHETGLIILDAAATAPTHANNVIAADTAPILQPAVIKALRSLRDSNPSLQRKLNHGIDDSSSSSDESLGYWNRYLEMVMLSPDDNEFTGINLGGLMVRLVNCVPFFQDVEDEKLTSLTTINFGGTDVGMDNLLEGVKLLSKDTKSSVSELYLGGCGIGCRRGTQHLKEVLKLLSYDLKTLDLRYNDLEGKDLVDLEPALSYASNLKILHLEGNYSKCEGAAAIGKVLSATKSNLKELYLGDNQIGSVGAKSLAEGLRNNTSLDKLYLEGNSIGDEGAIALRDVLLDQSSRQCKVLEHLYVDNNGLGKEAATTLGRAVNSETMIEGSLLE</sequence>
<dbReference type="GO" id="GO:0005829">
    <property type="term" value="C:cytosol"/>
    <property type="evidence" value="ECO:0007669"/>
    <property type="project" value="TreeGrafter"/>
</dbReference>
<keyword evidence="3" id="KW-0677">Repeat</keyword>
<dbReference type="PANTHER" id="PTHR24113">
    <property type="entry name" value="RAN GTPASE-ACTIVATING PROTEIN 1"/>
    <property type="match status" value="1"/>
</dbReference>
<dbReference type="SMART" id="SM00368">
    <property type="entry name" value="LRR_RI"/>
    <property type="match status" value="6"/>
</dbReference>
<evidence type="ECO:0000313" key="4">
    <source>
        <dbReference type="EMBL" id="CAD9625815.1"/>
    </source>
</evidence>
<name>A0A7S2M656_9STRA</name>
<dbReference type="InterPro" id="IPR001611">
    <property type="entry name" value="Leu-rich_rpt"/>
</dbReference>
<evidence type="ECO:0000256" key="3">
    <source>
        <dbReference type="ARBA" id="ARBA00022737"/>
    </source>
</evidence>
<dbReference type="InterPro" id="IPR027038">
    <property type="entry name" value="RanGap"/>
</dbReference>
<dbReference type="InterPro" id="IPR032675">
    <property type="entry name" value="LRR_dom_sf"/>
</dbReference>
<dbReference type="Pfam" id="PF13516">
    <property type="entry name" value="LRR_6"/>
    <property type="match status" value="3"/>
</dbReference>
<dbReference type="GO" id="GO:0005634">
    <property type="term" value="C:nucleus"/>
    <property type="evidence" value="ECO:0007669"/>
    <property type="project" value="TreeGrafter"/>
</dbReference>
<accession>A0A7S2M656</accession>
<keyword evidence="1" id="KW-0343">GTPase activation</keyword>
<dbReference type="EMBL" id="HBGZ01028793">
    <property type="protein sequence ID" value="CAD9625815.1"/>
    <property type="molecule type" value="Transcribed_RNA"/>
</dbReference>
<dbReference type="SUPFAM" id="SSF52047">
    <property type="entry name" value="RNI-like"/>
    <property type="match status" value="1"/>
</dbReference>
<dbReference type="GO" id="GO:0006913">
    <property type="term" value="P:nucleocytoplasmic transport"/>
    <property type="evidence" value="ECO:0007669"/>
    <property type="project" value="TreeGrafter"/>
</dbReference>
<evidence type="ECO:0000256" key="1">
    <source>
        <dbReference type="ARBA" id="ARBA00022468"/>
    </source>
</evidence>
<evidence type="ECO:0000256" key="2">
    <source>
        <dbReference type="ARBA" id="ARBA00022614"/>
    </source>
</evidence>